<name>A0A165EQ13_9APHY</name>
<dbReference type="EMBL" id="KV427619">
    <property type="protein sequence ID" value="KZT07525.1"/>
    <property type="molecule type" value="Genomic_DNA"/>
</dbReference>
<dbReference type="RefSeq" id="XP_040765265.1">
    <property type="nucleotide sequence ID" value="XM_040901220.1"/>
</dbReference>
<evidence type="ECO:0000313" key="2">
    <source>
        <dbReference type="EMBL" id="KZT07525.1"/>
    </source>
</evidence>
<accession>A0A165EQ13</accession>
<organism evidence="2 3">
    <name type="scientific">Laetiporus sulphureus 93-53</name>
    <dbReference type="NCBI Taxonomy" id="1314785"/>
    <lineage>
        <taxon>Eukaryota</taxon>
        <taxon>Fungi</taxon>
        <taxon>Dikarya</taxon>
        <taxon>Basidiomycota</taxon>
        <taxon>Agaricomycotina</taxon>
        <taxon>Agaricomycetes</taxon>
        <taxon>Polyporales</taxon>
        <taxon>Laetiporus</taxon>
    </lineage>
</organism>
<dbReference type="AlphaFoldDB" id="A0A165EQ13"/>
<dbReference type="InParanoid" id="A0A165EQ13"/>
<feature type="region of interest" description="Disordered" evidence="1">
    <location>
        <begin position="52"/>
        <end position="82"/>
    </location>
</feature>
<evidence type="ECO:0000256" key="1">
    <source>
        <dbReference type="SAM" id="MobiDB-lite"/>
    </source>
</evidence>
<dbReference type="GeneID" id="63818252"/>
<dbReference type="Proteomes" id="UP000076871">
    <property type="component" value="Unassembled WGS sequence"/>
</dbReference>
<protein>
    <submittedName>
        <fullName evidence="2">Uncharacterized protein</fullName>
    </submittedName>
</protein>
<keyword evidence="3" id="KW-1185">Reference proteome</keyword>
<proteinExistence type="predicted"/>
<sequence>MLRHERTKRAIRLTSAQLLRRTRTTSVRPVTTGTVSVAIASQPTIALSATRSVGARATCEQRPSRASRHQAGQRPRNKDTTI</sequence>
<gene>
    <name evidence="2" type="ORF">LAESUDRAFT_114117</name>
</gene>
<evidence type="ECO:0000313" key="3">
    <source>
        <dbReference type="Proteomes" id="UP000076871"/>
    </source>
</evidence>
<reference evidence="2 3" key="1">
    <citation type="journal article" date="2016" name="Mol. Biol. Evol.">
        <title>Comparative Genomics of Early-Diverging Mushroom-Forming Fungi Provides Insights into the Origins of Lignocellulose Decay Capabilities.</title>
        <authorList>
            <person name="Nagy L.G."/>
            <person name="Riley R."/>
            <person name="Tritt A."/>
            <person name="Adam C."/>
            <person name="Daum C."/>
            <person name="Floudas D."/>
            <person name="Sun H."/>
            <person name="Yadav J.S."/>
            <person name="Pangilinan J."/>
            <person name="Larsson K.H."/>
            <person name="Matsuura K."/>
            <person name="Barry K."/>
            <person name="Labutti K."/>
            <person name="Kuo R."/>
            <person name="Ohm R.A."/>
            <person name="Bhattacharya S.S."/>
            <person name="Shirouzu T."/>
            <person name="Yoshinaga Y."/>
            <person name="Martin F.M."/>
            <person name="Grigoriev I.V."/>
            <person name="Hibbett D.S."/>
        </authorList>
    </citation>
    <scope>NUCLEOTIDE SEQUENCE [LARGE SCALE GENOMIC DNA]</scope>
    <source>
        <strain evidence="2 3">93-53</strain>
    </source>
</reference>